<accession>A0A0F9BEF8</accession>
<dbReference type="AlphaFoldDB" id="A0A0F9BEF8"/>
<protein>
    <submittedName>
        <fullName evidence="1">Uncharacterized protein</fullName>
    </submittedName>
</protein>
<feature type="non-terminal residue" evidence="1">
    <location>
        <position position="72"/>
    </location>
</feature>
<dbReference type="EMBL" id="LAZR01049706">
    <property type="protein sequence ID" value="KKK89014.1"/>
    <property type="molecule type" value="Genomic_DNA"/>
</dbReference>
<reference evidence="1" key="1">
    <citation type="journal article" date="2015" name="Nature">
        <title>Complex archaea that bridge the gap between prokaryotes and eukaryotes.</title>
        <authorList>
            <person name="Spang A."/>
            <person name="Saw J.H."/>
            <person name="Jorgensen S.L."/>
            <person name="Zaremba-Niedzwiedzka K."/>
            <person name="Martijn J."/>
            <person name="Lind A.E."/>
            <person name="van Eijk R."/>
            <person name="Schleper C."/>
            <person name="Guy L."/>
            <person name="Ettema T.J."/>
        </authorList>
    </citation>
    <scope>NUCLEOTIDE SEQUENCE</scope>
</reference>
<organism evidence="1">
    <name type="scientific">marine sediment metagenome</name>
    <dbReference type="NCBI Taxonomy" id="412755"/>
    <lineage>
        <taxon>unclassified sequences</taxon>
        <taxon>metagenomes</taxon>
        <taxon>ecological metagenomes</taxon>
    </lineage>
</organism>
<evidence type="ECO:0000313" key="1">
    <source>
        <dbReference type="EMBL" id="KKK89014.1"/>
    </source>
</evidence>
<comment type="caution">
    <text evidence="1">The sequence shown here is derived from an EMBL/GenBank/DDBJ whole genome shotgun (WGS) entry which is preliminary data.</text>
</comment>
<gene>
    <name evidence="1" type="ORF">LCGC14_2737330</name>
</gene>
<name>A0A0F9BEF8_9ZZZZ</name>
<proteinExistence type="predicted"/>
<sequence length="72" mass="8236">MNLQHPMIILSKKVPERLEKLILAGWVALLNESADDRLSVLYKKGLVDIVLAEKNLSFMPLWVVTEKVSKYV</sequence>